<dbReference type="SUPFAM" id="SSF142913">
    <property type="entry name" value="YktB/PF0168-like"/>
    <property type="match status" value="1"/>
</dbReference>
<dbReference type="InterPro" id="IPR053707">
    <property type="entry name" value="UPF0637_domain_sf"/>
</dbReference>
<dbReference type="Gene3D" id="3.30.930.20">
    <property type="entry name" value="Protein of unknown function DUF1054"/>
    <property type="match status" value="1"/>
</dbReference>
<dbReference type="HAMAP" id="MF_01851">
    <property type="entry name" value="UPF0637"/>
    <property type="match status" value="1"/>
</dbReference>
<dbReference type="Pfam" id="PF06335">
    <property type="entry name" value="DUF1054"/>
    <property type="match status" value="1"/>
</dbReference>
<evidence type="ECO:0000313" key="2">
    <source>
        <dbReference type="EMBL" id="MXQ53745.1"/>
    </source>
</evidence>
<protein>
    <recommendedName>
        <fullName evidence="1">UPF0637 protein GSM42_08410</fullName>
    </recommendedName>
</protein>
<dbReference type="EMBL" id="WUUL01000004">
    <property type="protein sequence ID" value="MXQ53745.1"/>
    <property type="molecule type" value="Genomic_DNA"/>
</dbReference>
<organism evidence="2 3">
    <name type="scientific">Shimazuella alba</name>
    <dbReference type="NCBI Taxonomy" id="2690964"/>
    <lineage>
        <taxon>Bacteria</taxon>
        <taxon>Bacillati</taxon>
        <taxon>Bacillota</taxon>
        <taxon>Bacilli</taxon>
        <taxon>Bacillales</taxon>
        <taxon>Thermoactinomycetaceae</taxon>
        <taxon>Shimazuella</taxon>
    </lineage>
</organism>
<comment type="caution">
    <text evidence="2">The sequence shown here is derived from an EMBL/GenBank/DDBJ whole genome shotgun (WGS) entry which is preliminary data.</text>
</comment>
<dbReference type="Proteomes" id="UP000430692">
    <property type="component" value="Unassembled WGS sequence"/>
</dbReference>
<comment type="similarity">
    <text evidence="1">Belongs to the UPF0637 family.</text>
</comment>
<dbReference type="AlphaFoldDB" id="A0A6I4VUA0"/>
<dbReference type="PIRSF" id="PIRSF021332">
    <property type="entry name" value="DUF1054"/>
    <property type="match status" value="1"/>
</dbReference>
<evidence type="ECO:0000256" key="1">
    <source>
        <dbReference type="HAMAP-Rule" id="MF_01851"/>
    </source>
</evidence>
<dbReference type="RefSeq" id="WP_160801094.1">
    <property type="nucleotide sequence ID" value="NZ_WUUL01000004.1"/>
</dbReference>
<reference evidence="2 3" key="1">
    <citation type="submission" date="2019-12" db="EMBL/GenBank/DDBJ databases">
        <title>Whole-genome analyses of novel actinobacteria.</title>
        <authorList>
            <person name="Sahin N."/>
            <person name="Saygin H."/>
        </authorList>
    </citation>
    <scope>NUCLEOTIDE SEQUENCE [LARGE SCALE GENOMIC DNA]</scope>
    <source>
        <strain evidence="2 3">KC615</strain>
    </source>
</reference>
<accession>A0A6I4VUA0</accession>
<dbReference type="InterPro" id="IPR009403">
    <property type="entry name" value="UPF0637"/>
</dbReference>
<keyword evidence="3" id="KW-1185">Reference proteome</keyword>
<gene>
    <name evidence="2" type="ORF">GSM42_08410</name>
</gene>
<sequence length="208" mass="24147">MAFPTFTNEDFHVFAIDGLTSRMEALQREIQPKFTTIGEHVSEFLSTKLGDTTYTHIARHARRTVHPPEETWVAWSTNKRGYKAHPHFQLGLRDTYLFAWFALIYECEQKKSFAEHFLQNIEKYISQIPKDFYISVDHTTPDVTSVDSLDQGGWESIMRRLSKVKKAEFLCGMLIPRKEAVGLSGTVLQQRIETSFDQLLPLYHLSFE</sequence>
<name>A0A6I4VUA0_9BACL</name>
<proteinExistence type="inferred from homology"/>
<evidence type="ECO:0000313" key="3">
    <source>
        <dbReference type="Proteomes" id="UP000430692"/>
    </source>
</evidence>